<protein>
    <submittedName>
        <fullName evidence="2">Transglutaminase domain-containing protein</fullName>
    </submittedName>
</protein>
<dbReference type="EMBL" id="CP061336">
    <property type="protein sequence ID" value="QNU65636.1"/>
    <property type="molecule type" value="Genomic_DNA"/>
</dbReference>
<name>A0A4U7JET5_9FIRM</name>
<dbReference type="InterPro" id="IPR002931">
    <property type="entry name" value="Transglutaminase-like"/>
</dbReference>
<dbReference type="KEGG" id="rher:EHE19_011960"/>
<evidence type="ECO:0000313" key="3">
    <source>
        <dbReference type="Proteomes" id="UP000306409"/>
    </source>
</evidence>
<dbReference type="SMART" id="SM00460">
    <property type="entry name" value="TGc"/>
    <property type="match status" value="1"/>
</dbReference>
<dbReference type="Proteomes" id="UP000306409">
    <property type="component" value="Chromosome"/>
</dbReference>
<reference evidence="2 3" key="1">
    <citation type="submission" date="2020-09" db="EMBL/GenBank/DDBJ databases">
        <title>Characterization and genome sequencing of Ruminiclostridium sp. nov. MA18.</title>
        <authorList>
            <person name="Rettenmaier R."/>
            <person name="Kowollik M.-L."/>
            <person name="Liebl W."/>
            <person name="Zverlov V."/>
        </authorList>
    </citation>
    <scope>NUCLEOTIDE SEQUENCE [LARGE SCALE GENOMIC DNA]</scope>
    <source>
        <strain evidence="2 3">MA18</strain>
    </source>
</reference>
<dbReference type="PANTHER" id="PTHR33490">
    <property type="entry name" value="BLR5614 PROTEIN-RELATED"/>
    <property type="match status" value="1"/>
</dbReference>
<feature type="domain" description="Transglutaminase-like" evidence="1">
    <location>
        <begin position="315"/>
        <end position="377"/>
    </location>
</feature>
<dbReference type="Pfam" id="PF01841">
    <property type="entry name" value="Transglut_core"/>
    <property type="match status" value="1"/>
</dbReference>
<sequence length="403" mass="46040">MNMLISLEINPVSIILLAPVIIILVSSLFISINHERITNGFYSIVNCFEFIVAFILALLLTKGILFDKSNKVFVYIYDMLPDSVKASLVANNIYTYLCIAFIILIIVVIVIRLITYPIYTLVFENLSYKLYRVINSLSPFFRRSISFLISIPKAFVSLILISFIFYLLSYYFTIPGFSKYIDESIVLNKVYDTALKPVIDSDIAKKIPVILNDSFNSLGMNNDYNENIAENIRETLDSYNIKVIQYYNGVTLDDAIKSTPEIDKLAVDLVSNETNEYDKCKKIYDWITKNISYDYDKANKIAKDSRNTKSGTIVCYQTRKGICFDYASLFVSMCKANGIKVNLVTGLGYSGMLWGDHAWNQFYFQEQSRWVNVDTTFGVSGVNYFDTANFSLDHKSGKVQGEW</sequence>
<dbReference type="AlphaFoldDB" id="A0A4U7JET5"/>
<accession>A0A4U7JET5</accession>
<evidence type="ECO:0000259" key="1">
    <source>
        <dbReference type="SMART" id="SM00460"/>
    </source>
</evidence>
<gene>
    <name evidence="2" type="ORF">EHE19_011960</name>
</gene>
<keyword evidence="3" id="KW-1185">Reference proteome</keyword>
<organism evidence="2 3">
    <name type="scientific">Ruminiclostridium herbifermentans</name>
    <dbReference type="NCBI Taxonomy" id="2488810"/>
    <lineage>
        <taxon>Bacteria</taxon>
        <taxon>Bacillati</taxon>
        <taxon>Bacillota</taxon>
        <taxon>Clostridia</taxon>
        <taxon>Eubacteriales</taxon>
        <taxon>Oscillospiraceae</taxon>
        <taxon>Ruminiclostridium</taxon>
    </lineage>
</organism>
<dbReference type="InterPro" id="IPR038765">
    <property type="entry name" value="Papain-like_cys_pep_sf"/>
</dbReference>
<dbReference type="PANTHER" id="PTHR33490:SF3">
    <property type="entry name" value="CONSERVED INTEGRAL MEMBRANE PROTEIN"/>
    <property type="match status" value="1"/>
</dbReference>
<dbReference type="Gene3D" id="3.10.620.30">
    <property type="match status" value="1"/>
</dbReference>
<dbReference type="OrthoDB" id="1817605at2"/>
<dbReference type="SUPFAM" id="SSF54001">
    <property type="entry name" value="Cysteine proteinases"/>
    <property type="match status" value="1"/>
</dbReference>
<evidence type="ECO:0000313" key="2">
    <source>
        <dbReference type="EMBL" id="QNU65636.1"/>
    </source>
</evidence>
<proteinExistence type="predicted"/>